<gene>
    <name evidence="3" type="ORF">RM590_17600</name>
</gene>
<dbReference type="Pfam" id="PF13676">
    <property type="entry name" value="TIR_2"/>
    <property type="match status" value="1"/>
</dbReference>
<organism evidence="3 4">
    <name type="scientific">Streptomyces litchfieldiae</name>
    <dbReference type="NCBI Taxonomy" id="3075543"/>
    <lineage>
        <taxon>Bacteria</taxon>
        <taxon>Bacillati</taxon>
        <taxon>Actinomycetota</taxon>
        <taxon>Actinomycetes</taxon>
        <taxon>Kitasatosporales</taxon>
        <taxon>Streptomycetaceae</taxon>
        <taxon>Streptomyces</taxon>
    </lineage>
</organism>
<evidence type="ECO:0000313" key="3">
    <source>
        <dbReference type="EMBL" id="MDT0344418.1"/>
    </source>
</evidence>
<protein>
    <submittedName>
        <fullName evidence="3">Toll/interleukin-1 receptor domain-containing protein</fullName>
    </submittedName>
</protein>
<dbReference type="EMBL" id="JAVREL010000009">
    <property type="protein sequence ID" value="MDT0344418.1"/>
    <property type="molecule type" value="Genomic_DNA"/>
</dbReference>
<dbReference type="RefSeq" id="WP_311705539.1">
    <property type="nucleotide sequence ID" value="NZ_JAVREL010000009.1"/>
</dbReference>
<dbReference type="InterPro" id="IPR035897">
    <property type="entry name" value="Toll_tir_struct_dom_sf"/>
</dbReference>
<evidence type="ECO:0000256" key="1">
    <source>
        <dbReference type="SAM" id="MobiDB-lite"/>
    </source>
</evidence>
<dbReference type="SUPFAM" id="SSF52200">
    <property type="entry name" value="Toll/Interleukin receptor TIR domain"/>
    <property type="match status" value="1"/>
</dbReference>
<comment type="caution">
    <text evidence="3">The sequence shown here is derived from an EMBL/GenBank/DDBJ whole genome shotgun (WGS) entry which is preliminary data.</text>
</comment>
<keyword evidence="3" id="KW-0675">Receptor</keyword>
<feature type="region of interest" description="Disordered" evidence="1">
    <location>
        <begin position="159"/>
        <end position="265"/>
    </location>
</feature>
<evidence type="ECO:0000259" key="2">
    <source>
        <dbReference type="PROSITE" id="PS50104"/>
    </source>
</evidence>
<evidence type="ECO:0000313" key="4">
    <source>
        <dbReference type="Proteomes" id="UP001183246"/>
    </source>
</evidence>
<feature type="compositionally biased region" description="Basic residues" evidence="1">
    <location>
        <begin position="255"/>
        <end position="265"/>
    </location>
</feature>
<accession>A0ABU2MS08</accession>
<reference evidence="4" key="1">
    <citation type="submission" date="2023-07" db="EMBL/GenBank/DDBJ databases">
        <title>30 novel species of actinomycetes from the DSMZ collection.</title>
        <authorList>
            <person name="Nouioui I."/>
        </authorList>
    </citation>
    <scope>NUCLEOTIDE SEQUENCE [LARGE SCALE GENOMIC DNA]</scope>
    <source>
        <strain evidence="4">DSM 44938</strain>
    </source>
</reference>
<keyword evidence="4" id="KW-1185">Reference proteome</keyword>
<name>A0ABU2MS08_9ACTN</name>
<proteinExistence type="predicted"/>
<sequence length="265" mass="28710">MPEVFINYRTSDGKEAAYAICEELSRRFGDSNVFLAAKSIAPGENYVNALHRGVRRSSVLLALIGEGWLDAPHRTRPEARALDDEQDWVRREIEDAFEHGVAVIPILIGRKAEQLDPQRLPGSLARLAECQYMRYTLRSARHDLALIGDRLAKQVPELAAADTGPEPTPAETGKATTSADEKPSEEHGGMHNTHQRGGIGNISGTVGTVIGESNAPLHTGSGDQIHGTQVNGTHVNGDGTSVGGSIHGGIQHHFGPSRRRRENER</sequence>
<dbReference type="PROSITE" id="PS50104">
    <property type="entry name" value="TIR"/>
    <property type="match status" value="1"/>
</dbReference>
<feature type="compositionally biased region" description="Basic and acidic residues" evidence="1">
    <location>
        <begin position="179"/>
        <end position="189"/>
    </location>
</feature>
<dbReference type="Gene3D" id="3.40.50.10140">
    <property type="entry name" value="Toll/interleukin-1 receptor homology (TIR) domain"/>
    <property type="match status" value="1"/>
</dbReference>
<dbReference type="Proteomes" id="UP001183246">
    <property type="component" value="Unassembled WGS sequence"/>
</dbReference>
<dbReference type="InterPro" id="IPR000157">
    <property type="entry name" value="TIR_dom"/>
</dbReference>
<feature type="domain" description="TIR" evidence="2">
    <location>
        <begin position="1"/>
        <end position="155"/>
    </location>
</feature>